<dbReference type="Proteomes" id="UP000178367">
    <property type="component" value="Unassembled WGS sequence"/>
</dbReference>
<protein>
    <submittedName>
        <fullName evidence="1">Uncharacterized protein</fullName>
    </submittedName>
</protein>
<comment type="caution">
    <text evidence="1">The sequence shown here is derived from an EMBL/GenBank/DDBJ whole genome shotgun (WGS) entry which is preliminary data.</text>
</comment>
<dbReference type="EMBL" id="MFGB01000005">
    <property type="protein sequence ID" value="OGF27994.1"/>
    <property type="molecule type" value="Genomic_DNA"/>
</dbReference>
<dbReference type="AlphaFoldDB" id="A0A1F5SMT2"/>
<gene>
    <name evidence="1" type="ORF">A2227_05310</name>
</gene>
<reference evidence="1 2" key="1">
    <citation type="journal article" date="2016" name="Nat. Commun.">
        <title>Thousands of microbial genomes shed light on interconnected biogeochemical processes in an aquifer system.</title>
        <authorList>
            <person name="Anantharaman K."/>
            <person name="Brown C.T."/>
            <person name="Hug L.A."/>
            <person name="Sharon I."/>
            <person name="Castelle C.J."/>
            <person name="Probst A.J."/>
            <person name="Thomas B.C."/>
            <person name="Singh A."/>
            <person name="Wilkins M.J."/>
            <person name="Karaoz U."/>
            <person name="Brodie E.L."/>
            <person name="Williams K.H."/>
            <person name="Hubbard S.S."/>
            <person name="Banfield J.F."/>
        </authorList>
    </citation>
    <scope>NUCLEOTIDE SEQUENCE [LARGE SCALE GENOMIC DNA]</scope>
</reference>
<organism evidence="1 2">
    <name type="scientific">Candidatus Falkowbacteria bacterium RIFOXYA2_FULL_47_19</name>
    <dbReference type="NCBI Taxonomy" id="1797994"/>
    <lineage>
        <taxon>Bacteria</taxon>
        <taxon>Candidatus Falkowiibacteriota</taxon>
    </lineage>
</organism>
<accession>A0A1F5SMT2</accession>
<sequence>MPKFNVKWKVTEFVNGRGEHEDGVRDGDQRILASGEVVKEAESAEILRGQLTEVLEQAYPRTALGPTYDLYRSYDIDLNEV</sequence>
<proteinExistence type="predicted"/>
<evidence type="ECO:0000313" key="2">
    <source>
        <dbReference type="Proteomes" id="UP000178367"/>
    </source>
</evidence>
<dbReference type="STRING" id="1797994.A2227_05310"/>
<evidence type="ECO:0000313" key="1">
    <source>
        <dbReference type="EMBL" id="OGF27994.1"/>
    </source>
</evidence>
<name>A0A1F5SMT2_9BACT</name>